<protein>
    <submittedName>
        <fullName evidence="2">Ribosomal protein S18 acetylase RimI-like enzyme</fullName>
    </submittedName>
</protein>
<dbReference type="InterPro" id="IPR016181">
    <property type="entry name" value="Acyl_CoA_acyltransferase"/>
</dbReference>
<evidence type="ECO:0000313" key="3">
    <source>
        <dbReference type="Proteomes" id="UP000317043"/>
    </source>
</evidence>
<proteinExistence type="predicted"/>
<dbReference type="InParanoid" id="A0A543B0Z8"/>
<feature type="domain" description="N-acetyltransferase" evidence="1">
    <location>
        <begin position="2"/>
        <end position="139"/>
    </location>
</feature>
<dbReference type="Proteomes" id="UP000317043">
    <property type="component" value="Unassembled WGS sequence"/>
</dbReference>
<organism evidence="2 3">
    <name type="scientific">Stackebrandtia endophytica</name>
    <dbReference type="NCBI Taxonomy" id="1496996"/>
    <lineage>
        <taxon>Bacteria</taxon>
        <taxon>Bacillati</taxon>
        <taxon>Actinomycetota</taxon>
        <taxon>Actinomycetes</taxon>
        <taxon>Glycomycetales</taxon>
        <taxon>Glycomycetaceae</taxon>
        <taxon>Stackebrandtia</taxon>
    </lineage>
</organism>
<dbReference type="PANTHER" id="PTHR43233:SF1">
    <property type="entry name" value="FAMILY N-ACETYLTRANSFERASE, PUTATIVE (AFU_ORTHOLOGUE AFUA_6G03350)-RELATED"/>
    <property type="match status" value="1"/>
</dbReference>
<dbReference type="InterPro" id="IPR053144">
    <property type="entry name" value="Acetyltransferase_Butenolide"/>
</dbReference>
<dbReference type="EMBL" id="VFOW01000001">
    <property type="protein sequence ID" value="TQL78515.1"/>
    <property type="molecule type" value="Genomic_DNA"/>
</dbReference>
<evidence type="ECO:0000259" key="1">
    <source>
        <dbReference type="PROSITE" id="PS51186"/>
    </source>
</evidence>
<dbReference type="AlphaFoldDB" id="A0A543B0Z8"/>
<dbReference type="GO" id="GO:0016747">
    <property type="term" value="F:acyltransferase activity, transferring groups other than amino-acyl groups"/>
    <property type="evidence" value="ECO:0007669"/>
    <property type="project" value="InterPro"/>
</dbReference>
<comment type="caution">
    <text evidence="2">The sequence shown here is derived from an EMBL/GenBank/DDBJ whole genome shotgun (WGS) entry which is preliminary data.</text>
</comment>
<dbReference type="Pfam" id="PF13673">
    <property type="entry name" value="Acetyltransf_10"/>
    <property type="match status" value="1"/>
</dbReference>
<dbReference type="GO" id="GO:0005840">
    <property type="term" value="C:ribosome"/>
    <property type="evidence" value="ECO:0007669"/>
    <property type="project" value="UniProtKB-KW"/>
</dbReference>
<gene>
    <name evidence="2" type="ORF">FB566_4103</name>
</gene>
<evidence type="ECO:0000313" key="2">
    <source>
        <dbReference type="EMBL" id="TQL78515.1"/>
    </source>
</evidence>
<reference evidence="2 3" key="1">
    <citation type="submission" date="2019-06" db="EMBL/GenBank/DDBJ databases">
        <title>Sequencing the genomes of 1000 actinobacteria strains.</title>
        <authorList>
            <person name="Klenk H.-P."/>
        </authorList>
    </citation>
    <scope>NUCLEOTIDE SEQUENCE [LARGE SCALE GENOMIC DNA]</scope>
    <source>
        <strain evidence="2 3">DSM 45928</strain>
    </source>
</reference>
<name>A0A543B0Z8_9ACTN</name>
<dbReference type="PROSITE" id="PS51186">
    <property type="entry name" value="GNAT"/>
    <property type="match status" value="1"/>
</dbReference>
<sequence>MVEIEIVEPTGLPLNELLGLYESVGWTTYTRAPELLRRSVSGSHRVATARRDGHLVGLARTISDGATIVYLQDVLIAPTEQRGGLGRRLLTILFDSYGDIRQRVLLTDTEEGQRAFYERLGFTETHDHEPALRAFVRFG</sequence>
<accession>A0A543B0Z8</accession>
<keyword evidence="2" id="KW-0689">Ribosomal protein</keyword>
<keyword evidence="3" id="KW-1185">Reference proteome</keyword>
<dbReference type="Gene3D" id="3.40.630.30">
    <property type="match status" value="1"/>
</dbReference>
<dbReference type="RefSeq" id="WP_211347792.1">
    <property type="nucleotide sequence ID" value="NZ_JBHTGS010000003.1"/>
</dbReference>
<dbReference type="PANTHER" id="PTHR43233">
    <property type="entry name" value="FAMILY N-ACETYLTRANSFERASE, PUTATIVE (AFU_ORTHOLOGUE AFUA_6G03350)-RELATED"/>
    <property type="match status" value="1"/>
</dbReference>
<dbReference type="InterPro" id="IPR000182">
    <property type="entry name" value="GNAT_dom"/>
</dbReference>
<keyword evidence="2" id="KW-0687">Ribonucleoprotein</keyword>
<dbReference type="SUPFAM" id="SSF55729">
    <property type="entry name" value="Acyl-CoA N-acyltransferases (Nat)"/>
    <property type="match status" value="1"/>
</dbReference>